<dbReference type="Pfam" id="PF02518">
    <property type="entry name" value="HATPase_c"/>
    <property type="match status" value="1"/>
</dbReference>
<dbReference type="Pfam" id="PF13426">
    <property type="entry name" value="PAS_9"/>
    <property type="match status" value="1"/>
</dbReference>
<dbReference type="SUPFAM" id="SSF52172">
    <property type="entry name" value="CheY-like"/>
    <property type="match status" value="1"/>
</dbReference>
<proteinExistence type="predicted"/>
<dbReference type="PROSITE" id="PS50113">
    <property type="entry name" value="PAC"/>
    <property type="match status" value="2"/>
</dbReference>
<dbReference type="SUPFAM" id="SSF47384">
    <property type="entry name" value="Homodimeric domain of signal transducing histidine kinase"/>
    <property type="match status" value="1"/>
</dbReference>
<dbReference type="Pfam" id="PF00512">
    <property type="entry name" value="HisKA"/>
    <property type="match status" value="1"/>
</dbReference>
<dbReference type="InterPro" id="IPR036097">
    <property type="entry name" value="HisK_dim/P_sf"/>
</dbReference>
<evidence type="ECO:0000259" key="11">
    <source>
        <dbReference type="PROSITE" id="PS50110"/>
    </source>
</evidence>
<evidence type="ECO:0000256" key="4">
    <source>
        <dbReference type="ARBA" id="ARBA00022679"/>
    </source>
</evidence>
<dbReference type="EC" id="2.7.13.3" evidence="2"/>
<dbReference type="PROSITE" id="PS50109">
    <property type="entry name" value="HIS_KIN"/>
    <property type="match status" value="1"/>
</dbReference>
<evidence type="ECO:0000313" key="14">
    <source>
        <dbReference type="EMBL" id="HGY55749.1"/>
    </source>
</evidence>
<dbReference type="InterPro" id="IPR013767">
    <property type="entry name" value="PAS_fold"/>
</dbReference>
<dbReference type="SMART" id="SM00086">
    <property type="entry name" value="PAC"/>
    <property type="match status" value="2"/>
</dbReference>
<feature type="domain" description="PAS" evidence="12">
    <location>
        <begin position="166"/>
        <end position="238"/>
    </location>
</feature>
<dbReference type="InterPro" id="IPR001789">
    <property type="entry name" value="Sig_transdc_resp-reg_receiver"/>
</dbReference>
<evidence type="ECO:0000256" key="5">
    <source>
        <dbReference type="ARBA" id="ARBA00022741"/>
    </source>
</evidence>
<feature type="domain" description="Response regulatory" evidence="11">
    <location>
        <begin position="670"/>
        <end position="786"/>
    </location>
</feature>
<dbReference type="Pfam" id="PF00989">
    <property type="entry name" value="PAS"/>
    <property type="match status" value="1"/>
</dbReference>
<dbReference type="CDD" id="cd00082">
    <property type="entry name" value="HisKA"/>
    <property type="match status" value="1"/>
</dbReference>
<dbReference type="Gene3D" id="1.10.287.130">
    <property type="match status" value="1"/>
</dbReference>
<evidence type="ECO:0000256" key="8">
    <source>
        <dbReference type="ARBA" id="ARBA00023012"/>
    </source>
</evidence>
<keyword evidence="8" id="KW-0902">Two-component regulatory system</keyword>
<evidence type="ECO:0000256" key="6">
    <source>
        <dbReference type="ARBA" id="ARBA00022777"/>
    </source>
</evidence>
<dbReference type="AlphaFoldDB" id="A0A7V4U2M2"/>
<protein>
    <recommendedName>
        <fullName evidence="2">histidine kinase</fullName>
        <ecNumber evidence="2">2.7.13.3</ecNumber>
    </recommendedName>
</protein>
<keyword evidence="3 9" id="KW-0597">Phosphoprotein</keyword>
<dbReference type="InterPro" id="IPR000700">
    <property type="entry name" value="PAS-assoc_C"/>
</dbReference>
<dbReference type="InterPro" id="IPR004358">
    <property type="entry name" value="Sig_transdc_His_kin-like_C"/>
</dbReference>
<comment type="caution">
    <text evidence="14">The sequence shown here is derived from an EMBL/GenBank/DDBJ whole genome shotgun (WGS) entry which is preliminary data.</text>
</comment>
<dbReference type="PROSITE" id="PS50110">
    <property type="entry name" value="RESPONSE_REGULATORY"/>
    <property type="match status" value="1"/>
</dbReference>
<feature type="domain" description="PAC" evidence="13">
    <location>
        <begin position="361"/>
        <end position="413"/>
    </location>
</feature>
<dbReference type="CDD" id="cd00130">
    <property type="entry name" value="PAS"/>
    <property type="match status" value="3"/>
</dbReference>
<dbReference type="InterPro" id="IPR005467">
    <property type="entry name" value="His_kinase_dom"/>
</dbReference>
<dbReference type="InterPro" id="IPR035965">
    <property type="entry name" value="PAS-like_dom_sf"/>
</dbReference>
<evidence type="ECO:0000256" key="1">
    <source>
        <dbReference type="ARBA" id="ARBA00000085"/>
    </source>
</evidence>
<organism evidence="14">
    <name type="scientific">Caldithrix abyssi</name>
    <dbReference type="NCBI Taxonomy" id="187145"/>
    <lineage>
        <taxon>Bacteria</taxon>
        <taxon>Pseudomonadati</taxon>
        <taxon>Calditrichota</taxon>
        <taxon>Calditrichia</taxon>
        <taxon>Calditrichales</taxon>
        <taxon>Calditrichaceae</taxon>
        <taxon>Caldithrix</taxon>
    </lineage>
</organism>
<reference evidence="14" key="1">
    <citation type="journal article" date="2020" name="mSystems">
        <title>Genome- and Community-Level Interaction Insights into Carbon Utilization and Element Cycling Functions of Hydrothermarchaeota in Hydrothermal Sediment.</title>
        <authorList>
            <person name="Zhou Z."/>
            <person name="Liu Y."/>
            <person name="Xu W."/>
            <person name="Pan J."/>
            <person name="Luo Z.H."/>
            <person name="Li M."/>
        </authorList>
    </citation>
    <scope>NUCLEOTIDE SEQUENCE [LARGE SCALE GENOMIC DNA]</scope>
    <source>
        <strain evidence="14">HyVt-577</strain>
    </source>
</reference>
<dbReference type="PANTHER" id="PTHR43065">
    <property type="entry name" value="SENSOR HISTIDINE KINASE"/>
    <property type="match status" value="1"/>
</dbReference>
<evidence type="ECO:0000256" key="3">
    <source>
        <dbReference type="ARBA" id="ARBA00022553"/>
    </source>
</evidence>
<evidence type="ECO:0000259" key="12">
    <source>
        <dbReference type="PROSITE" id="PS50112"/>
    </source>
</evidence>
<sequence>MKKGNNNINIPLGSNLSKAKGNTKSFASATLNSELASILNSIPDIIYRLDTEGKITFISEAIRKYGFNPENLKGTNFLDIIHPEDRERAKHRITERRTGKRRTRALELRLHPKNTKQKISSQEPVFLVEAEGLYAATGKTKIFIGTQGIFRDITLEKEAERALRASEERLELALMGANLGLWDWDIKNDSITYNEQCARMLGYSLNELKSFLPLWKNLLHPDDLPLVEKSIHDHLEGKSEFYEAEYRLKAKNGKWHWILDRGRVVARDEKNQPLRMSGTHLDITDRKTAQQNLERLATVIEQSGESILLMDRNCHLQYVNLSFEKSTGYNRDEVIGWHLKEFHPDIFLQDILDDLRRGQEWNGRLSVKRRDGSSFRVEAVFSPIRDQRKNITGYVSVQRDISGEELLADQLRQAQKMESVGRLAGGVAHDFNNILTVITGYSDLCLNQLDKDHPLTRNLKQIRAAAQKAESLTRQLLAFSRKQVLQPKVINLNSVILETQKLLNRLISEDVELVTELTPELGHVYADPGQIEQVLMNLVVNARDAMPDGGKLVIRTSNFEISGLFSKHLPDIRDGNYVELTVSDTGHGMDDATREHIFEPFFTTKEEGKGTGLGLSTVYGIVKQSKGHIFVESKVGQGTTFTIYLPRIDAEVQMESDSALSYQQMVGDETILVVEDRTDLRELIHSILKENGYSVLMASDGLGAIELLKRTDEKPQLIISDVIMPRLNIREFLKEIKKIDPALPLLFMSGHHDDVLEEKGLDPSTIVFLHKPFTPIELLRKIRNILDAQ</sequence>
<dbReference type="Gene3D" id="3.40.50.2300">
    <property type="match status" value="1"/>
</dbReference>
<dbReference type="PROSITE" id="PS50112">
    <property type="entry name" value="PAS"/>
    <property type="match status" value="3"/>
</dbReference>
<feature type="domain" description="PAS" evidence="12">
    <location>
        <begin position="31"/>
        <end position="100"/>
    </location>
</feature>
<dbReference type="Pfam" id="PF08447">
    <property type="entry name" value="PAS_3"/>
    <property type="match status" value="1"/>
</dbReference>
<keyword evidence="5" id="KW-0547">Nucleotide-binding</keyword>
<dbReference type="GO" id="GO:0006355">
    <property type="term" value="P:regulation of DNA-templated transcription"/>
    <property type="evidence" value="ECO:0007669"/>
    <property type="project" value="InterPro"/>
</dbReference>
<dbReference type="InterPro" id="IPR000014">
    <property type="entry name" value="PAS"/>
</dbReference>
<evidence type="ECO:0000256" key="7">
    <source>
        <dbReference type="ARBA" id="ARBA00022840"/>
    </source>
</evidence>
<dbReference type="EMBL" id="DRQG01000081">
    <property type="protein sequence ID" value="HGY55749.1"/>
    <property type="molecule type" value="Genomic_DNA"/>
</dbReference>
<keyword evidence="6" id="KW-0418">Kinase</keyword>
<dbReference type="InterPro" id="IPR003594">
    <property type="entry name" value="HATPase_dom"/>
</dbReference>
<feature type="modified residue" description="4-aspartylphosphate" evidence="9">
    <location>
        <position position="721"/>
    </location>
</feature>
<evidence type="ECO:0000259" key="10">
    <source>
        <dbReference type="PROSITE" id="PS50109"/>
    </source>
</evidence>
<dbReference type="Pfam" id="PF00072">
    <property type="entry name" value="Response_reg"/>
    <property type="match status" value="1"/>
</dbReference>
<feature type="domain" description="PAS" evidence="12">
    <location>
        <begin position="292"/>
        <end position="345"/>
    </location>
</feature>
<dbReference type="SUPFAM" id="SSF55785">
    <property type="entry name" value="PYP-like sensor domain (PAS domain)"/>
    <property type="match status" value="3"/>
</dbReference>
<dbReference type="Gene3D" id="3.30.450.20">
    <property type="entry name" value="PAS domain"/>
    <property type="match status" value="3"/>
</dbReference>
<evidence type="ECO:0000256" key="2">
    <source>
        <dbReference type="ARBA" id="ARBA00012438"/>
    </source>
</evidence>
<dbReference type="PANTHER" id="PTHR43065:SF46">
    <property type="entry name" value="C4-DICARBOXYLATE TRANSPORT SENSOR PROTEIN DCTB"/>
    <property type="match status" value="1"/>
</dbReference>
<dbReference type="GO" id="GO:0005524">
    <property type="term" value="F:ATP binding"/>
    <property type="evidence" value="ECO:0007669"/>
    <property type="project" value="UniProtKB-KW"/>
</dbReference>
<dbReference type="SMART" id="SM00448">
    <property type="entry name" value="REC"/>
    <property type="match status" value="1"/>
</dbReference>
<keyword evidence="4" id="KW-0808">Transferase</keyword>
<keyword evidence="7" id="KW-0067">ATP-binding</keyword>
<comment type="catalytic activity">
    <reaction evidence="1">
        <text>ATP + protein L-histidine = ADP + protein N-phospho-L-histidine.</text>
        <dbReference type="EC" id="2.7.13.3"/>
    </reaction>
</comment>
<feature type="domain" description="PAC" evidence="13">
    <location>
        <begin position="242"/>
        <end position="295"/>
    </location>
</feature>
<feature type="domain" description="Histidine kinase" evidence="10">
    <location>
        <begin position="426"/>
        <end position="649"/>
    </location>
</feature>
<dbReference type="InterPro" id="IPR003661">
    <property type="entry name" value="HisK_dim/P_dom"/>
</dbReference>
<name>A0A7V4U2M2_CALAY</name>
<dbReference type="PRINTS" id="PR00344">
    <property type="entry name" value="BCTRLSENSOR"/>
</dbReference>
<dbReference type="GO" id="GO:0000155">
    <property type="term" value="F:phosphorelay sensor kinase activity"/>
    <property type="evidence" value="ECO:0007669"/>
    <property type="project" value="InterPro"/>
</dbReference>
<dbReference type="Gene3D" id="3.30.565.10">
    <property type="entry name" value="Histidine kinase-like ATPase, C-terminal domain"/>
    <property type="match status" value="1"/>
</dbReference>
<dbReference type="SMART" id="SM00388">
    <property type="entry name" value="HisKA"/>
    <property type="match status" value="1"/>
</dbReference>
<dbReference type="SMART" id="SM00387">
    <property type="entry name" value="HATPase_c"/>
    <property type="match status" value="1"/>
</dbReference>
<dbReference type="SMART" id="SM00091">
    <property type="entry name" value="PAS"/>
    <property type="match status" value="3"/>
</dbReference>
<dbReference type="InterPro" id="IPR036890">
    <property type="entry name" value="HATPase_C_sf"/>
</dbReference>
<evidence type="ECO:0000256" key="9">
    <source>
        <dbReference type="PROSITE-ProRule" id="PRU00169"/>
    </source>
</evidence>
<dbReference type="NCBIfam" id="TIGR00229">
    <property type="entry name" value="sensory_box"/>
    <property type="match status" value="3"/>
</dbReference>
<dbReference type="SUPFAM" id="SSF55874">
    <property type="entry name" value="ATPase domain of HSP90 chaperone/DNA topoisomerase II/histidine kinase"/>
    <property type="match status" value="1"/>
</dbReference>
<dbReference type="InterPro" id="IPR011006">
    <property type="entry name" value="CheY-like_superfamily"/>
</dbReference>
<accession>A0A7V4U2M2</accession>
<dbReference type="InterPro" id="IPR013655">
    <property type="entry name" value="PAS_fold_3"/>
</dbReference>
<dbReference type="InterPro" id="IPR001610">
    <property type="entry name" value="PAC"/>
</dbReference>
<gene>
    <name evidence="14" type="ORF">ENK44_08615</name>
</gene>
<dbReference type="CDD" id="cd00156">
    <property type="entry name" value="REC"/>
    <property type="match status" value="1"/>
</dbReference>
<evidence type="ECO:0000259" key="13">
    <source>
        <dbReference type="PROSITE" id="PS50113"/>
    </source>
</evidence>
<dbReference type="Proteomes" id="UP000885779">
    <property type="component" value="Unassembled WGS sequence"/>
</dbReference>